<gene>
    <name evidence="19" type="ORF">KP79_PYT13996</name>
</gene>
<protein>
    <recommendedName>
        <fullName evidence="13">Breast cancer anti-estrogen resistance protein 1</fullName>
    </recommendedName>
    <alternativeName>
        <fullName evidence="14">CRK-associated substrate</fullName>
    </alternativeName>
    <alternativeName>
        <fullName evidence="15">p130cas</fullName>
    </alternativeName>
</protein>
<evidence type="ECO:0000256" key="16">
    <source>
        <dbReference type="PROSITE-ProRule" id="PRU00192"/>
    </source>
</evidence>
<dbReference type="CDD" id="cd11564">
    <property type="entry name" value="FAT-like_CAS_C"/>
    <property type="match status" value="1"/>
</dbReference>
<evidence type="ECO:0000259" key="18">
    <source>
        <dbReference type="PROSITE" id="PS50002"/>
    </source>
</evidence>
<dbReference type="GO" id="GO:0017124">
    <property type="term" value="F:SH3 domain binding"/>
    <property type="evidence" value="ECO:0007669"/>
    <property type="project" value="UniProtKB-KW"/>
</dbReference>
<evidence type="ECO:0000256" key="17">
    <source>
        <dbReference type="SAM" id="MobiDB-lite"/>
    </source>
</evidence>
<dbReference type="GO" id="GO:0005886">
    <property type="term" value="C:plasma membrane"/>
    <property type="evidence" value="ECO:0007669"/>
    <property type="project" value="TreeGrafter"/>
</dbReference>
<evidence type="ECO:0000256" key="5">
    <source>
        <dbReference type="ARBA" id="ARBA00022443"/>
    </source>
</evidence>
<evidence type="ECO:0000256" key="6">
    <source>
        <dbReference type="ARBA" id="ARBA00022490"/>
    </source>
</evidence>
<name>A0A210PLM7_MIZYE</name>
<evidence type="ECO:0000256" key="3">
    <source>
        <dbReference type="ARBA" id="ARBA00004496"/>
    </source>
</evidence>
<feature type="region of interest" description="Disordered" evidence="17">
    <location>
        <begin position="622"/>
        <end position="685"/>
    </location>
</feature>
<evidence type="ECO:0000256" key="7">
    <source>
        <dbReference type="ARBA" id="ARBA00022553"/>
    </source>
</evidence>
<keyword evidence="20" id="KW-1185">Reference proteome</keyword>
<keyword evidence="12" id="KW-0966">Cell projection</keyword>
<dbReference type="Gene3D" id="1.20.120.230">
    <property type="entry name" value="Alpha-catenin/vinculin-like"/>
    <property type="match status" value="1"/>
</dbReference>
<feature type="region of interest" description="Disordered" evidence="17">
    <location>
        <begin position="216"/>
        <end position="360"/>
    </location>
</feature>
<dbReference type="PROSITE" id="PS50002">
    <property type="entry name" value="SH3"/>
    <property type="match status" value="1"/>
</dbReference>
<dbReference type="InterPro" id="IPR037362">
    <property type="entry name" value="CAS_fam"/>
</dbReference>
<keyword evidence="7" id="KW-0597">Phosphoprotein</keyword>
<evidence type="ECO:0000256" key="13">
    <source>
        <dbReference type="ARBA" id="ARBA00072413"/>
    </source>
</evidence>
<keyword evidence="6" id="KW-0963">Cytoplasm</keyword>
<evidence type="ECO:0000256" key="4">
    <source>
        <dbReference type="ARBA" id="ARBA00007848"/>
    </source>
</evidence>
<dbReference type="FunFam" id="2.30.30.40:FF:000009">
    <property type="entry name" value="Breast cancer anti-estrogen resistance 1"/>
    <property type="match status" value="1"/>
</dbReference>
<feature type="region of interest" description="Disordered" evidence="17">
    <location>
        <begin position="411"/>
        <end position="436"/>
    </location>
</feature>
<dbReference type="InterPro" id="IPR021901">
    <property type="entry name" value="CAS_C"/>
</dbReference>
<comment type="caution">
    <text evidence="19">The sequence shown here is derived from an EMBL/GenBank/DDBJ whole genome shotgun (WGS) entry which is preliminary data.</text>
</comment>
<feature type="region of interest" description="Disordered" evidence="17">
    <location>
        <begin position="761"/>
        <end position="786"/>
    </location>
</feature>
<dbReference type="OrthoDB" id="5983572at2759"/>
<accession>A0A210PLM7</accession>
<dbReference type="PANTHER" id="PTHR10654:SF18">
    <property type="entry name" value="IP17195P"/>
    <property type="match status" value="1"/>
</dbReference>
<dbReference type="FunFam" id="1.20.120.230:FF:000001">
    <property type="entry name" value="Breast cancer anti-estrogen resistance 1"/>
    <property type="match status" value="1"/>
</dbReference>
<keyword evidence="10" id="KW-0007">Acetylation</keyword>
<dbReference type="EMBL" id="NEDP02005590">
    <property type="protein sequence ID" value="OWF37383.1"/>
    <property type="molecule type" value="Genomic_DNA"/>
</dbReference>
<evidence type="ECO:0000256" key="1">
    <source>
        <dbReference type="ARBA" id="ARBA00004246"/>
    </source>
</evidence>
<comment type="subcellular location">
    <subcellularLocation>
        <location evidence="1">Cell junction</location>
        <location evidence="1">Focal adhesion</location>
    </subcellularLocation>
    <subcellularLocation>
        <location evidence="2">Cell projection</location>
        <location evidence="2">Axon</location>
    </subcellularLocation>
    <subcellularLocation>
        <location evidence="3">Cytoplasm</location>
    </subcellularLocation>
</comment>
<dbReference type="GO" id="GO:0016477">
    <property type="term" value="P:cell migration"/>
    <property type="evidence" value="ECO:0007669"/>
    <property type="project" value="TreeGrafter"/>
</dbReference>
<dbReference type="Pfam" id="PF00018">
    <property type="entry name" value="SH3_1"/>
    <property type="match status" value="1"/>
</dbReference>
<comment type="similarity">
    <text evidence="4">Belongs to the CAS family.</text>
</comment>
<dbReference type="STRING" id="6573.A0A210PLM7"/>
<dbReference type="Pfam" id="PF08824">
    <property type="entry name" value="Serine_rich"/>
    <property type="match status" value="1"/>
</dbReference>
<feature type="compositionally biased region" description="Basic and acidic residues" evidence="17">
    <location>
        <begin position="666"/>
        <end position="685"/>
    </location>
</feature>
<dbReference type="Pfam" id="PF12026">
    <property type="entry name" value="CAS_C"/>
    <property type="match status" value="1"/>
</dbReference>
<dbReference type="InterPro" id="IPR014928">
    <property type="entry name" value="Serine_rich_dom"/>
</dbReference>
<dbReference type="Proteomes" id="UP000242188">
    <property type="component" value="Unassembled WGS sequence"/>
</dbReference>
<feature type="compositionally biased region" description="Low complexity" evidence="17">
    <location>
        <begin position="768"/>
        <end position="779"/>
    </location>
</feature>
<proteinExistence type="inferred from homology"/>
<evidence type="ECO:0000256" key="9">
    <source>
        <dbReference type="ARBA" id="ARBA00022949"/>
    </source>
</evidence>
<dbReference type="InterPro" id="IPR001452">
    <property type="entry name" value="SH3_domain"/>
</dbReference>
<feature type="region of interest" description="Disordered" evidence="17">
    <location>
        <begin position="110"/>
        <end position="200"/>
    </location>
</feature>
<evidence type="ECO:0000313" key="19">
    <source>
        <dbReference type="EMBL" id="OWF37383.1"/>
    </source>
</evidence>
<organism evidence="19 20">
    <name type="scientific">Mizuhopecten yessoensis</name>
    <name type="common">Japanese scallop</name>
    <name type="synonym">Patinopecten yessoensis</name>
    <dbReference type="NCBI Taxonomy" id="6573"/>
    <lineage>
        <taxon>Eukaryota</taxon>
        <taxon>Metazoa</taxon>
        <taxon>Spiralia</taxon>
        <taxon>Lophotrochozoa</taxon>
        <taxon>Mollusca</taxon>
        <taxon>Bivalvia</taxon>
        <taxon>Autobranchia</taxon>
        <taxon>Pteriomorphia</taxon>
        <taxon>Pectinida</taxon>
        <taxon>Pectinoidea</taxon>
        <taxon>Pectinidae</taxon>
        <taxon>Mizuhopecten</taxon>
    </lineage>
</organism>
<keyword evidence="5 16" id="KW-0728">SH3 domain</keyword>
<dbReference type="SMART" id="SM00326">
    <property type="entry name" value="SH3"/>
    <property type="match status" value="1"/>
</dbReference>
<dbReference type="GO" id="GO:0005925">
    <property type="term" value="C:focal adhesion"/>
    <property type="evidence" value="ECO:0007669"/>
    <property type="project" value="UniProtKB-SubCell"/>
</dbReference>
<sequence length="957" mass="106392">MVRSKMGKSNQTRVLFQSLLAKAVYDNYAETPDEVAFRRGDVLTVLEQDTGGLEGWWLCSFRGKQGIAPGNRLKLITGMHESGDITLDNSRMDSSSIDISKMVTLPRRMSNDTRNTTMNDYDVPPTRNVNDSLYNHSFHEQTNYDTPSSARNESGHNTSSLDQSLYDTPPAHKSLGVSQDSMYDVPPSGGEMYDVPAPSSNRSSILSNLSHLSNESTMTYSSSNFSNKSHSHNSNPASMCDSARSSMDISPQDFYDVPPSHQETRHMTLNHNKQPSADSGLDLYDSPPKGLTIPEPADQQDYDVPRSDYDTPKSISATDTERTLERQKYRNLYDTSKNSSCDKSDPKEHDIDDVYDVPPSNAPVRSKVLFQTKGDAGSSMFKGDTSMLDKNCSLLSDMSLKVDPTGVYDIPPQVTRDSMLSSKSESSDGMDDKRLSMCSVDSRNSDIPIYDELPLDLDAAMDLMVKLQQDVQRATTKLSSFVSSVWRTKNNLEPNVYAIKLASNGVKNSLDEFLAFAQGTLANSARLPDSKLINKLHRQLHPLQQTLVQVKVCLKNLEESNWQLGALVTEDASKKDDLGIIASVSKDLTVDVRKLVSLIHGNSPLLFKRASDIPGYLLEPNSTSSVETCSAESKPPLQPKPQLPPKPGGGGKPWNLQHRPLPPPPPKERPLPATPSDKKSIVDVDKRVSGEFQRNSDDFRRYSAEFKRLSMELKYKQNESKEKDLVEEYDYVHLEARDVDEQMKQKNSSEIRGDVHEMPVRDQSLPAKTSSHTDTKTSSNDLIIPTNRNIDQSNADMQGVMGPVNIRYESPKMTQTVTPTIKLDPNDKQVLFFYSGQLETHSTLLMNAVDAFFACIEKCQGPKVFISHSKFVVVSAHKLVYIGDSLHKNLINNEIKNKIMHCANNLCNCLKAAVTTTKTAALQYPSVPAVQDMVDRVTDVSHAVYELKHVISQAASL</sequence>
<dbReference type="CDD" id="cd11549">
    <property type="entry name" value="Serine_rich_CAS"/>
    <property type="match status" value="1"/>
</dbReference>
<keyword evidence="8" id="KW-0130">Cell adhesion</keyword>
<evidence type="ECO:0000256" key="2">
    <source>
        <dbReference type="ARBA" id="ARBA00004489"/>
    </source>
</evidence>
<evidence type="ECO:0000256" key="8">
    <source>
        <dbReference type="ARBA" id="ARBA00022889"/>
    </source>
</evidence>
<evidence type="ECO:0000256" key="12">
    <source>
        <dbReference type="ARBA" id="ARBA00023273"/>
    </source>
</evidence>
<evidence type="ECO:0000313" key="20">
    <source>
        <dbReference type="Proteomes" id="UP000242188"/>
    </source>
</evidence>
<feature type="domain" description="SH3" evidence="18">
    <location>
        <begin position="16"/>
        <end position="78"/>
    </location>
</feature>
<feature type="compositionally biased region" description="Basic and acidic residues" evidence="17">
    <location>
        <begin position="340"/>
        <end position="352"/>
    </location>
</feature>
<dbReference type="AlphaFoldDB" id="A0A210PLM7"/>
<dbReference type="GO" id="GO:0005737">
    <property type="term" value="C:cytoplasm"/>
    <property type="evidence" value="ECO:0007669"/>
    <property type="project" value="UniProtKB-SubCell"/>
</dbReference>
<dbReference type="Gene3D" id="1.20.120.830">
    <property type="entry name" value="Serine-rich domain"/>
    <property type="match status" value="1"/>
</dbReference>
<reference evidence="19 20" key="1">
    <citation type="journal article" date="2017" name="Nat. Ecol. Evol.">
        <title>Scallop genome provides insights into evolution of bilaterian karyotype and development.</title>
        <authorList>
            <person name="Wang S."/>
            <person name="Zhang J."/>
            <person name="Jiao W."/>
            <person name="Li J."/>
            <person name="Xun X."/>
            <person name="Sun Y."/>
            <person name="Guo X."/>
            <person name="Huan P."/>
            <person name="Dong B."/>
            <person name="Zhang L."/>
            <person name="Hu X."/>
            <person name="Sun X."/>
            <person name="Wang J."/>
            <person name="Zhao C."/>
            <person name="Wang Y."/>
            <person name="Wang D."/>
            <person name="Huang X."/>
            <person name="Wang R."/>
            <person name="Lv J."/>
            <person name="Li Y."/>
            <person name="Zhang Z."/>
            <person name="Liu B."/>
            <person name="Lu W."/>
            <person name="Hui Y."/>
            <person name="Liang J."/>
            <person name="Zhou Z."/>
            <person name="Hou R."/>
            <person name="Li X."/>
            <person name="Liu Y."/>
            <person name="Li H."/>
            <person name="Ning X."/>
            <person name="Lin Y."/>
            <person name="Zhao L."/>
            <person name="Xing Q."/>
            <person name="Dou J."/>
            <person name="Li Y."/>
            <person name="Mao J."/>
            <person name="Guo H."/>
            <person name="Dou H."/>
            <person name="Li T."/>
            <person name="Mu C."/>
            <person name="Jiang W."/>
            <person name="Fu Q."/>
            <person name="Fu X."/>
            <person name="Miao Y."/>
            <person name="Liu J."/>
            <person name="Yu Q."/>
            <person name="Li R."/>
            <person name="Liao H."/>
            <person name="Li X."/>
            <person name="Kong Y."/>
            <person name="Jiang Z."/>
            <person name="Chourrout D."/>
            <person name="Li R."/>
            <person name="Bao Z."/>
        </authorList>
    </citation>
    <scope>NUCLEOTIDE SEQUENCE [LARGE SCALE GENOMIC DNA]</scope>
    <source>
        <strain evidence="19 20">PY_sf001</strain>
    </source>
</reference>
<evidence type="ECO:0000256" key="11">
    <source>
        <dbReference type="ARBA" id="ARBA00023036"/>
    </source>
</evidence>
<feature type="compositionally biased region" description="Polar residues" evidence="17">
    <location>
        <begin position="267"/>
        <end position="277"/>
    </location>
</feature>
<dbReference type="Gene3D" id="2.30.30.40">
    <property type="entry name" value="SH3 Domains"/>
    <property type="match status" value="1"/>
</dbReference>
<dbReference type="InterPro" id="IPR038319">
    <property type="entry name" value="Serine_rich_sf"/>
</dbReference>
<evidence type="ECO:0000256" key="14">
    <source>
        <dbReference type="ARBA" id="ARBA00079691"/>
    </source>
</evidence>
<feature type="compositionally biased region" description="Polar residues" evidence="17">
    <location>
        <begin position="622"/>
        <end position="631"/>
    </location>
</feature>
<dbReference type="GO" id="GO:0007169">
    <property type="term" value="P:cell surface receptor protein tyrosine kinase signaling pathway"/>
    <property type="evidence" value="ECO:0007669"/>
    <property type="project" value="UniProtKB-ARBA"/>
</dbReference>
<dbReference type="GO" id="GO:0030424">
    <property type="term" value="C:axon"/>
    <property type="evidence" value="ECO:0007669"/>
    <property type="project" value="UniProtKB-SubCell"/>
</dbReference>
<feature type="compositionally biased region" description="Low complexity" evidence="17">
    <location>
        <begin position="216"/>
        <end position="235"/>
    </location>
</feature>
<keyword evidence="11" id="KW-0729">SH3-binding</keyword>
<dbReference type="GO" id="GO:0007155">
    <property type="term" value="P:cell adhesion"/>
    <property type="evidence" value="ECO:0007669"/>
    <property type="project" value="UniProtKB-KW"/>
</dbReference>
<feature type="compositionally biased region" description="Polar residues" evidence="17">
    <location>
        <begin position="127"/>
        <end position="166"/>
    </location>
</feature>
<keyword evidence="9" id="KW-0965">Cell junction</keyword>
<feature type="compositionally biased region" description="Pro residues" evidence="17">
    <location>
        <begin position="636"/>
        <end position="647"/>
    </location>
</feature>
<dbReference type="PANTHER" id="PTHR10654">
    <property type="entry name" value="CAS SCAFFOLDING PROTEIN"/>
    <property type="match status" value="1"/>
</dbReference>
<dbReference type="FunFam" id="1.20.120.830:FF:000001">
    <property type="entry name" value="BCAR1 scaffold protein, Cas family member"/>
    <property type="match status" value="1"/>
</dbReference>
<dbReference type="SUPFAM" id="SSF50044">
    <property type="entry name" value="SH3-domain"/>
    <property type="match status" value="1"/>
</dbReference>
<dbReference type="InterPro" id="IPR036028">
    <property type="entry name" value="SH3-like_dom_sf"/>
</dbReference>
<evidence type="ECO:0000256" key="10">
    <source>
        <dbReference type="ARBA" id="ARBA00022990"/>
    </source>
</evidence>
<evidence type="ECO:0000256" key="15">
    <source>
        <dbReference type="ARBA" id="ARBA00081467"/>
    </source>
</evidence>
<feature type="compositionally biased region" description="Basic and acidic residues" evidence="17">
    <location>
        <begin position="319"/>
        <end position="328"/>
    </location>
</feature>
<dbReference type="CDD" id="cd11844">
    <property type="entry name" value="SH3_CAS"/>
    <property type="match status" value="1"/>
</dbReference>